<feature type="compositionally biased region" description="Polar residues" evidence="1">
    <location>
        <begin position="126"/>
        <end position="135"/>
    </location>
</feature>
<dbReference type="Pfam" id="PF14947">
    <property type="entry name" value="HTH_45"/>
    <property type="match status" value="1"/>
</dbReference>
<dbReference type="AlphaFoldDB" id="A0A075MN02"/>
<gene>
    <name evidence="3" type="ORF">NTE_00120</name>
</gene>
<evidence type="ECO:0000313" key="4">
    <source>
        <dbReference type="Proteomes" id="UP000028194"/>
    </source>
</evidence>
<proteinExistence type="predicted"/>
<dbReference type="Proteomes" id="UP000028194">
    <property type="component" value="Chromosome"/>
</dbReference>
<evidence type="ECO:0000256" key="1">
    <source>
        <dbReference type="SAM" id="MobiDB-lite"/>
    </source>
</evidence>
<dbReference type="KEGG" id="nev:NTE_00120"/>
<name>A0A075MN02_9ARCH</name>
<organism evidence="3 4">
    <name type="scientific">Candidatus Nitrososphaera evergladensis SR1</name>
    <dbReference type="NCBI Taxonomy" id="1459636"/>
    <lineage>
        <taxon>Archaea</taxon>
        <taxon>Nitrososphaerota</taxon>
        <taxon>Nitrososphaeria</taxon>
        <taxon>Nitrososphaerales</taxon>
        <taxon>Nitrososphaeraceae</taxon>
        <taxon>Nitrososphaera</taxon>
    </lineage>
</organism>
<evidence type="ECO:0000313" key="3">
    <source>
        <dbReference type="EMBL" id="AIF82202.1"/>
    </source>
</evidence>
<dbReference type="InterPro" id="IPR038723">
    <property type="entry name" value="ArnR1-like_HTH"/>
</dbReference>
<sequence>MFKEVATVFSHRRSLMKPRSMHAIIAEILRVCEQKTKRTHVIYKANLSHSMLQGYVELAWQSGLLDELPDRSLLITEKGREYLAHFTCAEKMLRINNNIDAVPSSPEEEEEEQQRQRPSVKAATAAASQVIDTYT</sequence>
<dbReference type="Gene3D" id="1.10.10.10">
    <property type="entry name" value="Winged helix-like DNA-binding domain superfamily/Winged helix DNA-binding domain"/>
    <property type="match status" value="1"/>
</dbReference>
<dbReference type="EMBL" id="CP007174">
    <property type="protein sequence ID" value="AIF82202.1"/>
    <property type="molecule type" value="Genomic_DNA"/>
</dbReference>
<dbReference type="HOGENOM" id="CLU_2056130_0_0_2"/>
<dbReference type="InterPro" id="IPR036388">
    <property type="entry name" value="WH-like_DNA-bd_sf"/>
</dbReference>
<dbReference type="STRING" id="1459636.NTE_00120"/>
<dbReference type="eggNOG" id="arCOG01055">
    <property type="taxonomic scope" value="Archaea"/>
</dbReference>
<evidence type="ECO:0000259" key="2">
    <source>
        <dbReference type="Pfam" id="PF14947"/>
    </source>
</evidence>
<dbReference type="SUPFAM" id="SSF46785">
    <property type="entry name" value="Winged helix' DNA-binding domain"/>
    <property type="match status" value="1"/>
</dbReference>
<feature type="region of interest" description="Disordered" evidence="1">
    <location>
        <begin position="101"/>
        <end position="135"/>
    </location>
</feature>
<protein>
    <submittedName>
        <fullName evidence="3">Putative transcriptional regulator</fullName>
    </submittedName>
</protein>
<feature type="domain" description="ArnR1-like winged helix-turn-helix" evidence="2">
    <location>
        <begin position="19"/>
        <end position="92"/>
    </location>
</feature>
<reference evidence="3 4" key="1">
    <citation type="journal article" date="2014" name="PLoS ONE">
        <title>Genome Sequence of Candidatus Nitrososphaera evergladensis from Group I.1b Enriched from Everglades Soil Reveals Novel Genomic Features of the Ammonia-Oxidizing Archaea.</title>
        <authorList>
            <person name="Zhalnina K.V."/>
            <person name="Dias R."/>
            <person name="Leonard M.T."/>
            <person name="Dorr de Quadros P."/>
            <person name="Camargo F.A."/>
            <person name="Drew J.C."/>
            <person name="Farmerie W.G."/>
            <person name="Daroub S.H."/>
            <person name="Triplett E.W."/>
        </authorList>
    </citation>
    <scope>NUCLEOTIDE SEQUENCE [LARGE SCALE GENOMIC DNA]</scope>
    <source>
        <strain evidence="3 4">SR1</strain>
    </source>
</reference>
<accession>A0A075MN02</accession>
<dbReference type="InterPro" id="IPR036390">
    <property type="entry name" value="WH_DNA-bd_sf"/>
</dbReference>
<keyword evidence="4" id="KW-1185">Reference proteome</keyword>